<dbReference type="RefSeq" id="WP_311698795.1">
    <property type="nucleotide sequence ID" value="NZ_JAVREY010000051.1"/>
</dbReference>
<organism evidence="1 2">
    <name type="scientific">Streptomyces gibsoniae</name>
    <dbReference type="NCBI Taxonomy" id="3075529"/>
    <lineage>
        <taxon>Bacteria</taxon>
        <taxon>Bacillati</taxon>
        <taxon>Actinomycetota</taxon>
        <taxon>Actinomycetes</taxon>
        <taxon>Kitasatosporales</taxon>
        <taxon>Streptomycetaceae</taxon>
        <taxon>Streptomyces</taxon>
    </lineage>
</organism>
<comment type="caution">
    <text evidence="1">The sequence shown here is derived from an EMBL/GenBank/DDBJ whole genome shotgun (WGS) entry which is preliminary data.</text>
</comment>
<protein>
    <submittedName>
        <fullName evidence="1">Uncharacterized protein</fullName>
    </submittedName>
</protein>
<reference evidence="2" key="1">
    <citation type="submission" date="2023-07" db="EMBL/GenBank/DDBJ databases">
        <title>30 novel species of actinomycetes from the DSMZ collection.</title>
        <authorList>
            <person name="Nouioui I."/>
        </authorList>
    </citation>
    <scope>NUCLEOTIDE SEQUENCE [LARGE SCALE GENOMIC DNA]</scope>
    <source>
        <strain evidence="2">DSM 41699</strain>
    </source>
</reference>
<evidence type="ECO:0000313" key="1">
    <source>
        <dbReference type="EMBL" id="MDT0467335.1"/>
    </source>
</evidence>
<accession>A0ABU2U2K6</accession>
<dbReference type="Proteomes" id="UP001183809">
    <property type="component" value="Unassembled WGS sequence"/>
</dbReference>
<dbReference type="EMBL" id="JAVREY010000051">
    <property type="protein sequence ID" value="MDT0467335.1"/>
    <property type="molecule type" value="Genomic_DNA"/>
</dbReference>
<evidence type="ECO:0000313" key="2">
    <source>
        <dbReference type="Proteomes" id="UP001183809"/>
    </source>
</evidence>
<gene>
    <name evidence="1" type="ORF">RM764_30790</name>
</gene>
<keyword evidence="2" id="KW-1185">Reference proteome</keyword>
<proteinExistence type="predicted"/>
<sequence length="132" mass="13609">MVIDSTVPGNNRHGADGRRLYPLTAPVLAAAHATGVTVLLSEGRRIGDMSSPAEELLGRRECLVDQVCALRNKGHAVLVVSGTDTEAPAAGPEAGPTPCMTPADRVCRTCGPTRRDRALAAGEAEAATVTVP</sequence>
<name>A0ABU2U2K6_9ACTN</name>